<keyword evidence="2 3" id="KW-0186">Copper</keyword>
<accession>A0A508WRA3</accession>
<feature type="binding site" evidence="3">
    <location>
        <position position="184"/>
    </location>
    <ligand>
        <name>Cu cation</name>
        <dbReference type="ChEBI" id="CHEBI:23378"/>
    </ligand>
</feature>
<keyword evidence="6" id="KW-0812">Transmembrane</keyword>
<keyword evidence="6" id="KW-1133">Transmembrane helix</keyword>
<feature type="binding site" evidence="3">
    <location>
        <position position="188"/>
    </location>
    <ligand>
        <name>Cu cation</name>
        <dbReference type="ChEBI" id="CHEBI:23378"/>
    </ligand>
</feature>
<keyword evidence="4" id="KW-1015">Disulfide bond</keyword>
<feature type="binding site" evidence="3">
    <location>
        <position position="278"/>
    </location>
    <ligand>
        <name>Cu cation</name>
        <dbReference type="ChEBI" id="CHEBI:23378"/>
    </ligand>
</feature>
<keyword evidence="6" id="KW-0472">Membrane</keyword>
<name>A0A508WRA3_9HYPH</name>
<dbReference type="InterPro" id="IPR003782">
    <property type="entry name" value="SCO1/SenC"/>
</dbReference>
<reference evidence="8" key="1">
    <citation type="submission" date="2019-06" db="EMBL/GenBank/DDBJ databases">
        <authorList>
            <person name="Le Quere A."/>
            <person name="Colella S."/>
        </authorList>
    </citation>
    <scope>NUCLEOTIDE SEQUENCE</scope>
    <source>
        <strain evidence="8">EmedicaeMD41</strain>
    </source>
</reference>
<evidence type="ECO:0000256" key="2">
    <source>
        <dbReference type="ARBA" id="ARBA00023008"/>
    </source>
</evidence>
<proteinExistence type="inferred from homology"/>
<dbReference type="RefSeq" id="WP_318922816.1">
    <property type="nucleotide sequence ID" value="NZ_CABFNB010000033.1"/>
</dbReference>
<dbReference type="Pfam" id="PF02630">
    <property type="entry name" value="SCO1-SenC"/>
    <property type="match status" value="1"/>
</dbReference>
<dbReference type="SUPFAM" id="SSF52833">
    <property type="entry name" value="Thioredoxin-like"/>
    <property type="match status" value="1"/>
</dbReference>
<evidence type="ECO:0000256" key="3">
    <source>
        <dbReference type="PIRSR" id="PIRSR603782-1"/>
    </source>
</evidence>
<comment type="similarity">
    <text evidence="1">Belongs to the SCO1/2 family.</text>
</comment>
<evidence type="ECO:0000259" key="7">
    <source>
        <dbReference type="PROSITE" id="PS51352"/>
    </source>
</evidence>
<feature type="region of interest" description="Disordered" evidence="5">
    <location>
        <begin position="320"/>
        <end position="358"/>
    </location>
</feature>
<feature type="transmembrane region" description="Helical" evidence="6">
    <location>
        <begin position="62"/>
        <end position="88"/>
    </location>
</feature>
<protein>
    <submittedName>
        <fullName evidence="8">Cytochrome C oxidase (Modular protein)</fullName>
    </submittedName>
</protein>
<gene>
    <name evidence="8" type="ORF">EMEDMD4_1280049</name>
</gene>
<dbReference type="InterPro" id="IPR013766">
    <property type="entry name" value="Thioredoxin_domain"/>
</dbReference>
<sequence length="358" mass="39105">MTPPNAEQLPFFVTAPGGTDYLFVGVTIAFPVIVMLMGVLFLRLHHLPDHIAGRGEKVQLELVAVLGLISMLTHNNLFWIAALLLALITVPDISAPLASIARSLATMAARKHATTSTSVPVAPSPAPAHSLKDVQQELFEKEKYFQVKDDPAPNFVLQDADGNPARLEDFRGKVVVLHFIYAGCPDVCPLHAERIAEIQKMVNQTPMKGRVLFITITTDPKRDTPDVLRDYGPAHGLDPAMNWVFLTSGPDRPDDTTRKLAQSFGHKFIVTEDELQIHSVVTHLIDQNGRWVANFHGLGFEPMNLVVFINALTNATVPHHADHGGGERRIWSPNLSETGSQASAIAGALTSPEPRTKA</sequence>
<dbReference type="PANTHER" id="PTHR12151:SF25">
    <property type="entry name" value="LINALOOL DEHYDRATASE_ISOMERASE DOMAIN-CONTAINING PROTEIN"/>
    <property type="match status" value="1"/>
</dbReference>
<dbReference type="GO" id="GO:0046872">
    <property type="term" value="F:metal ion binding"/>
    <property type="evidence" value="ECO:0007669"/>
    <property type="project" value="UniProtKB-KW"/>
</dbReference>
<evidence type="ECO:0000313" key="8">
    <source>
        <dbReference type="EMBL" id="VTZ59862.1"/>
    </source>
</evidence>
<organism evidence="8">
    <name type="scientific">Sinorhizobium medicae</name>
    <dbReference type="NCBI Taxonomy" id="110321"/>
    <lineage>
        <taxon>Bacteria</taxon>
        <taxon>Pseudomonadati</taxon>
        <taxon>Pseudomonadota</taxon>
        <taxon>Alphaproteobacteria</taxon>
        <taxon>Hyphomicrobiales</taxon>
        <taxon>Rhizobiaceae</taxon>
        <taxon>Sinorhizobium/Ensifer group</taxon>
        <taxon>Sinorhizobium</taxon>
    </lineage>
</organism>
<dbReference type="PANTHER" id="PTHR12151">
    <property type="entry name" value="ELECTRON TRANSPORT PROTIN SCO1/SENC FAMILY MEMBER"/>
    <property type="match status" value="1"/>
</dbReference>
<keyword evidence="3" id="KW-0479">Metal-binding</keyword>
<evidence type="ECO:0000256" key="5">
    <source>
        <dbReference type="SAM" id="MobiDB-lite"/>
    </source>
</evidence>
<dbReference type="InterPro" id="IPR036249">
    <property type="entry name" value="Thioredoxin-like_sf"/>
</dbReference>
<dbReference type="Gene3D" id="3.40.30.10">
    <property type="entry name" value="Glutaredoxin"/>
    <property type="match status" value="1"/>
</dbReference>
<feature type="transmembrane region" description="Helical" evidence="6">
    <location>
        <begin position="21"/>
        <end position="42"/>
    </location>
</feature>
<evidence type="ECO:0000256" key="4">
    <source>
        <dbReference type="PIRSR" id="PIRSR603782-2"/>
    </source>
</evidence>
<evidence type="ECO:0000256" key="1">
    <source>
        <dbReference type="ARBA" id="ARBA00010996"/>
    </source>
</evidence>
<feature type="domain" description="Thioredoxin" evidence="7">
    <location>
        <begin position="146"/>
        <end position="314"/>
    </location>
</feature>
<dbReference type="PROSITE" id="PS51352">
    <property type="entry name" value="THIOREDOXIN_2"/>
    <property type="match status" value="1"/>
</dbReference>
<dbReference type="CDD" id="cd02968">
    <property type="entry name" value="SCO"/>
    <property type="match status" value="1"/>
</dbReference>
<dbReference type="EMBL" id="CABFNB010000033">
    <property type="protein sequence ID" value="VTZ59862.1"/>
    <property type="molecule type" value="Genomic_DNA"/>
</dbReference>
<dbReference type="AlphaFoldDB" id="A0A508WRA3"/>
<evidence type="ECO:0000256" key="6">
    <source>
        <dbReference type="SAM" id="Phobius"/>
    </source>
</evidence>
<dbReference type="Proteomes" id="UP000507954">
    <property type="component" value="Unassembled WGS sequence"/>
</dbReference>
<feature type="compositionally biased region" description="Polar residues" evidence="5">
    <location>
        <begin position="333"/>
        <end position="343"/>
    </location>
</feature>
<feature type="disulfide bond" description="Redox-active" evidence="4">
    <location>
        <begin position="184"/>
        <end position="188"/>
    </location>
</feature>
<feature type="compositionally biased region" description="Basic and acidic residues" evidence="5">
    <location>
        <begin position="320"/>
        <end position="330"/>
    </location>
</feature>